<evidence type="ECO:0000313" key="3">
    <source>
        <dbReference type="EMBL" id="TWD13928.1"/>
    </source>
</evidence>
<evidence type="ECO:0000313" key="4">
    <source>
        <dbReference type="Proteomes" id="UP000315628"/>
    </source>
</evidence>
<keyword evidence="4" id="KW-1185">Reference proteome</keyword>
<dbReference type="InterPro" id="IPR036286">
    <property type="entry name" value="LexA/Signal_pep-like_sf"/>
</dbReference>
<dbReference type="AlphaFoldDB" id="A0A560W8I7"/>
<dbReference type="RefSeq" id="WP_211356571.1">
    <property type="nucleotide sequence ID" value="NZ_BAAAYT010000002.1"/>
</dbReference>
<dbReference type="InterPro" id="IPR015927">
    <property type="entry name" value="Peptidase_S24_S26A/B/C"/>
</dbReference>
<reference evidence="3 4" key="1">
    <citation type="submission" date="2019-06" db="EMBL/GenBank/DDBJ databases">
        <title>Sequencing the genomes of 1000 actinobacteria strains.</title>
        <authorList>
            <person name="Klenk H.-P."/>
        </authorList>
    </citation>
    <scope>NUCLEOTIDE SEQUENCE [LARGE SCALE GENOMIC DNA]</scope>
    <source>
        <strain evidence="3 4">DSM 18935</strain>
    </source>
</reference>
<protein>
    <submittedName>
        <fullName evidence="3">Peptidase S24-like protein</fullName>
    </submittedName>
</protein>
<sequence>MLPFFLVRVTGPSMQPTLREGDILLVRRVGPSRLEGGHVVIVDLPPDPAGRPRPRSVKRLTGPDPDDPARWWIDSDNPREGVTSFDPSVGSLPHDAVHGRALLRIRCTGRKLGLSRL</sequence>
<organism evidence="3 4">
    <name type="scientific">Marihabitans asiaticum</name>
    <dbReference type="NCBI Taxonomy" id="415218"/>
    <lineage>
        <taxon>Bacteria</taxon>
        <taxon>Bacillati</taxon>
        <taxon>Actinomycetota</taxon>
        <taxon>Actinomycetes</taxon>
        <taxon>Micrococcales</taxon>
        <taxon>Intrasporangiaceae</taxon>
        <taxon>Marihabitans</taxon>
    </lineage>
</organism>
<dbReference type="CDD" id="cd06462">
    <property type="entry name" value="Peptidase_S24_S26"/>
    <property type="match status" value="1"/>
</dbReference>
<accession>A0A560W8I7</accession>
<dbReference type="Proteomes" id="UP000315628">
    <property type="component" value="Unassembled WGS sequence"/>
</dbReference>
<feature type="domain" description="Peptidase S24/S26A/S26B/S26C" evidence="2">
    <location>
        <begin position="5"/>
        <end position="45"/>
    </location>
</feature>
<dbReference type="Pfam" id="PF00717">
    <property type="entry name" value="Peptidase_S24"/>
    <property type="match status" value="1"/>
</dbReference>
<feature type="region of interest" description="Disordered" evidence="1">
    <location>
        <begin position="40"/>
        <end position="78"/>
    </location>
</feature>
<evidence type="ECO:0000259" key="2">
    <source>
        <dbReference type="Pfam" id="PF00717"/>
    </source>
</evidence>
<evidence type="ECO:0000256" key="1">
    <source>
        <dbReference type="SAM" id="MobiDB-lite"/>
    </source>
</evidence>
<dbReference type="Gene3D" id="2.10.109.10">
    <property type="entry name" value="Umud Fragment, subunit A"/>
    <property type="match status" value="1"/>
</dbReference>
<gene>
    <name evidence="3" type="ORF">FB557_2572</name>
</gene>
<comment type="caution">
    <text evidence="3">The sequence shown here is derived from an EMBL/GenBank/DDBJ whole genome shotgun (WGS) entry which is preliminary data.</text>
</comment>
<dbReference type="SUPFAM" id="SSF51306">
    <property type="entry name" value="LexA/Signal peptidase"/>
    <property type="match status" value="1"/>
</dbReference>
<proteinExistence type="predicted"/>
<name>A0A560W8I7_9MICO</name>
<dbReference type="EMBL" id="VIUW01000004">
    <property type="protein sequence ID" value="TWD13928.1"/>
    <property type="molecule type" value="Genomic_DNA"/>
</dbReference>